<name>A0A1F5GT82_9BACT</name>
<proteinExistence type="predicted"/>
<organism evidence="1 2">
    <name type="scientific">Candidatus Curtissbacteria bacterium RIFCSPHIGHO2_12_FULL_38_9b</name>
    <dbReference type="NCBI Taxonomy" id="1797720"/>
    <lineage>
        <taxon>Bacteria</taxon>
        <taxon>Candidatus Curtissiibacteriota</taxon>
    </lineage>
</organism>
<protein>
    <submittedName>
        <fullName evidence="1">Uncharacterized protein</fullName>
    </submittedName>
</protein>
<dbReference type="AlphaFoldDB" id="A0A1F5GT82"/>
<evidence type="ECO:0000313" key="2">
    <source>
        <dbReference type="Proteomes" id="UP000176666"/>
    </source>
</evidence>
<comment type="caution">
    <text evidence="1">The sequence shown here is derived from an EMBL/GenBank/DDBJ whole genome shotgun (WGS) entry which is preliminary data.</text>
</comment>
<gene>
    <name evidence="1" type="ORF">A3F02_04130</name>
</gene>
<reference evidence="1 2" key="1">
    <citation type="journal article" date="2016" name="Nat. Commun.">
        <title>Thousands of microbial genomes shed light on interconnected biogeochemical processes in an aquifer system.</title>
        <authorList>
            <person name="Anantharaman K."/>
            <person name="Brown C.T."/>
            <person name="Hug L.A."/>
            <person name="Sharon I."/>
            <person name="Castelle C.J."/>
            <person name="Probst A.J."/>
            <person name="Thomas B.C."/>
            <person name="Singh A."/>
            <person name="Wilkins M.J."/>
            <person name="Karaoz U."/>
            <person name="Brodie E.L."/>
            <person name="Williams K.H."/>
            <person name="Hubbard S.S."/>
            <person name="Banfield J.F."/>
        </authorList>
    </citation>
    <scope>NUCLEOTIDE SEQUENCE [LARGE SCALE GENOMIC DNA]</scope>
</reference>
<dbReference type="EMBL" id="MFBJ01000065">
    <property type="protein sequence ID" value="OGD95082.1"/>
    <property type="molecule type" value="Genomic_DNA"/>
</dbReference>
<accession>A0A1F5GT82</accession>
<evidence type="ECO:0000313" key="1">
    <source>
        <dbReference type="EMBL" id="OGD95082.1"/>
    </source>
</evidence>
<dbReference type="Proteomes" id="UP000176666">
    <property type="component" value="Unassembled WGS sequence"/>
</dbReference>
<sequence length="166" mass="18857">MYVVDKTKVLAYGPVFGNNVFYYAMTNKVNSSTIDCIFNAGSGKLGFSMATSKFYTMDTTSVATLNELNFYTNFYSFPRPILIRNIYLEYIDLIASTENIALTVQWEDRSNPFAPKTELGTLTNVRFADYIGITDDKKIRSLQITVGNTTENDGLKRIIVYYDYAE</sequence>